<organism evidence="1">
    <name type="scientific">Eutreptiella gymnastica</name>
    <dbReference type="NCBI Taxonomy" id="73025"/>
    <lineage>
        <taxon>Eukaryota</taxon>
        <taxon>Discoba</taxon>
        <taxon>Euglenozoa</taxon>
        <taxon>Euglenida</taxon>
        <taxon>Spirocuta</taxon>
        <taxon>Euglenophyceae</taxon>
        <taxon>Eutreptiales</taxon>
        <taxon>Eutreptiaceae</taxon>
        <taxon>Eutreptiella</taxon>
    </lineage>
</organism>
<proteinExistence type="predicted"/>
<gene>
    <name evidence="1" type="ORF">EGYM00163_LOCUS14692</name>
</gene>
<reference evidence="1" key="1">
    <citation type="submission" date="2021-01" db="EMBL/GenBank/DDBJ databases">
        <authorList>
            <person name="Corre E."/>
            <person name="Pelletier E."/>
            <person name="Niang G."/>
            <person name="Scheremetjew M."/>
            <person name="Finn R."/>
            <person name="Kale V."/>
            <person name="Holt S."/>
            <person name="Cochrane G."/>
            <person name="Meng A."/>
            <person name="Brown T."/>
            <person name="Cohen L."/>
        </authorList>
    </citation>
    <scope>NUCLEOTIDE SEQUENCE</scope>
    <source>
        <strain evidence="1">CCMP1594</strain>
    </source>
</reference>
<evidence type="ECO:0000313" key="1">
    <source>
        <dbReference type="EMBL" id="CAE0803569.1"/>
    </source>
</evidence>
<name>A0A7S4CQP2_9EUGL</name>
<dbReference type="AlphaFoldDB" id="A0A7S4CQP2"/>
<protein>
    <submittedName>
        <fullName evidence="1">Uncharacterized protein</fullName>
    </submittedName>
</protein>
<sequence length="399" mass="45059">MHVQSQENARKYIREILDTYVDGKAAVIHFVSPDEQPVVRWYHGVPLNDTTIGLMSLKIEQLVAISLQQEVRERTQSSGTGQQTLEALVEAAPRQITAYGNEYDKLADWLMPLMQQMSVNDDIWTHTVALATRTHYVAYYKDHEPVYLEGLSDVLLQASDLRSQWGVLFEGRPHEAEYGYTQTSSSTRVYEDVNAVPLHDGFDFTSLLSTTSVGCIHTQVVNIDPGRNANILTPGVCIVGFIADLFGYAQQLSDKIRESSDQYMLCYMKSGRMGHVPLRRMAMNLPGVSGPHDVDYDHATIIQFMEGRNGGFPLALSGKGENYTHARSADDLYYQYDEINKTTIAHWYNHFTLFGVGSFSFGLSELVPIIHPGTEWKELYDHSRNSWSHACPEIYCITN</sequence>
<accession>A0A7S4CQP2</accession>
<dbReference type="EMBL" id="HBJA01042803">
    <property type="protein sequence ID" value="CAE0803569.1"/>
    <property type="molecule type" value="Transcribed_RNA"/>
</dbReference>